<evidence type="ECO:0000313" key="7">
    <source>
        <dbReference type="EMBL" id="KXN69691.1"/>
    </source>
</evidence>
<dbReference type="AlphaFoldDB" id="A0A137P440"/>
<dbReference type="GO" id="GO:0007064">
    <property type="term" value="P:mitotic sister chromatid cohesion"/>
    <property type="evidence" value="ECO:0007669"/>
    <property type="project" value="EnsemblFungi"/>
</dbReference>
<dbReference type="GO" id="GO:0003924">
    <property type="term" value="F:GTPase activity"/>
    <property type="evidence" value="ECO:0007669"/>
    <property type="project" value="TreeGrafter"/>
</dbReference>
<comment type="function">
    <text evidence="6">Small GTPase required for proper nuclear import of RNA polymerase II and III (RNAPII and RNAPIII). May act at an RNAP assembly step prior to nuclear import.</text>
</comment>
<evidence type="ECO:0000256" key="2">
    <source>
        <dbReference type="ARBA" id="ARBA00014587"/>
    </source>
</evidence>
<evidence type="ECO:0000256" key="5">
    <source>
        <dbReference type="ARBA" id="ARBA00023134"/>
    </source>
</evidence>
<evidence type="ECO:0000256" key="4">
    <source>
        <dbReference type="ARBA" id="ARBA00022801"/>
    </source>
</evidence>
<dbReference type="CDD" id="cd17872">
    <property type="entry name" value="GPN3"/>
    <property type="match status" value="1"/>
</dbReference>
<dbReference type="OrthoDB" id="5839at2759"/>
<proteinExistence type="inferred from homology"/>
<keyword evidence="5 6" id="KW-0342">GTP-binding</keyword>
<dbReference type="GO" id="GO:0006606">
    <property type="term" value="P:protein import into nucleus"/>
    <property type="evidence" value="ECO:0007669"/>
    <property type="project" value="EnsemblFungi"/>
</dbReference>
<comment type="subunit">
    <text evidence="6">Binds to RNA polymerase II (RNAPII).</text>
</comment>
<dbReference type="EMBL" id="KQ964526">
    <property type="protein sequence ID" value="KXN69691.1"/>
    <property type="molecule type" value="Genomic_DNA"/>
</dbReference>
<evidence type="ECO:0000256" key="1">
    <source>
        <dbReference type="ARBA" id="ARBA00005290"/>
    </source>
</evidence>
<dbReference type="Proteomes" id="UP000070444">
    <property type="component" value="Unassembled WGS sequence"/>
</dbReference>
<dbReference type="InterPro" id="IPR004130">
    <property type="entry name" value="Gpn"/>
</dbReference>
<dbReference type="PANTHER" id="PTHR21231">
    <property type="entry name" value="XPA-BINDING PROTEIN 1-RELATED"/>
    <property type="match status" value="1"/>
</dbReference>
<dbReference type="FunFam" id="3.40.50.300:FF:000552">
    <property type="entry name" value="GPN-loop GTPase 3"/>
    <property type="match status" value="1"/>
</dbReference>
<dbReference type="Pfam" id="PF03029">
    <property type="entry name" value="ATP_bind_1"/>
    <property type="match status" value="1"/>
</dbReference>
<sequence length="277" mass="31886">MGRCCQLVMGPAGSGKSTYCNTIMNHCITKKRKVHLVNLDPAAEVFEYEPTIDIRELITLEDVMEELEMGPNGGLIYCLDYFLEQEQWFEEEIGDYEDDYLLIDCPGQIEIYTHYNIIGQLVEKLQRLNFKVVGIYCLDSQFIVDKYKFFSGVMSAMSTMINIEIPYINVLTKMDLLGEEDEELLQRYLDVDPTLLLDDNDKSIGVKGGFTEKFHSLNLGLVQLIEDQSLVSFIPLNNTDEDSVEYILSYADNAIQYGEDLEPEMPKEMEEDMEDYE</sequence>
<keyword evidence="8" id="KW-1185">Reference proteome</keyword>
<reference evidence="7 8" key="1">
    <citation type="journal article" date="2015" name="Genome Biol. Evol.">
        <title>Phylogenomic analyses indicate that early fungi evolved digesting cell walls of algal ancestors of land plants.</title>
        <authorList>
            <person name="Chang Y."/>
            <person name="Wang S."/>
            <person name="Sekimoto S."/>
            <person name="Aerts A.L."/>
            <person name="Choi C."/>
            <person name="Clum A."/>
            <person name="LaButti K.M."/>
            <person name="Lindquist E.A."/>
            <person name="Yee Ngan C."/>
            <person name="Ohm R.A."/>
            <person name="Salamov A.A."/>
            <person name="Grigoriev I.V."/>
            <person name="Spatafora J.W."/>
            <person name="Berbee M.L."/>
        </authorList>
    </citation>
    <scope>NUCLEOTIDE SEQUENCE [LARGE SCALE GENOMIC DNA]</scope>
    <source>
        <strain evidence="7 8">NRRL 28638</strain>
    </source>
</reference>
<keyword evidence="4 6" id="KW-0378">Hydrolase</keyword>
<dbReference type="PANTHER" id="PTHR21231:SF7">
    <property type="entry name" value="GPN-LOOP GTPASE 3"/>
    <property type="match status" value="1"/>
</dbReference>
<dbReference type="InterPro" id="IPR027417">
    <property type="entry name" value="P-loop_NTPase"/>
</dbReference>
<dbReference type="STRING" id="796925.A0A137P440"/>
<dbReference type="Gene3D" id="3.40.50.300">
    <property type="entry name" value="P-loop containing nucleotide triphosphate hydrolases"/>
    <property type="match status" value="1"/>
</dbReference>
<dbReference type="OMA" id="LYTHMTV"/>
<protein>
    <recommendedName>
        <fullName evidence="2 6">GPN-loop GTPase 3</fullName>
    </recommendedName>
</protein>
<name>A0A137P440_CONC2</name>
<evidence type="ECO:0000256" key="6">
    <source>
        <dbReference type="RuleBase" id="RU365059"/>
    </source>
</evidence>
<dbReference type="GO" id="GO:0005525">
    <property type="term" value="F:GTP binding"/>
    <property type="evidence" value="ECO:0007669"/>
    <property type="project" value="UniProtKB-KW"/>
</dbReference>
<accession>A0A137P440</accession>
<gene>
    <name evidence="7" type="ORF">CONCODRAFT_92548</name>
</gene>
<dbReference type="SUPFAM" id="SSF52540">
    <property type="entry name" value="P-loop containing nucleoside triphosphate hydrolases"/>
    <property type="match status" value="1"/>
</dbReference>
<evidence type="ECO:0000256" key="3">
    <source>
        <dbReference type="ARBA" id="ARBA00022741"/>
    </source>
</evidence>
<comment type="similarity">
    <text evidence="1 6">Belongs to the GPN-loop GTPase family.</text>
</comment>
<organism evidence="7 8">
    <name type="scientific">Conidiobolus coronatus (strain ATCC 28846 / CBS 209.66 / NRRL 28638)</name>
    <name type="common">Delacroixia coronata</name>
    <dbReference type="NCBI Taxonomy" id="796925"/>
    <lineage>
        <taxon>Eukaryota</taxon>
        <taxon>Fungi</taxon>
        <taxon>Fungi incertae sedis</taxon>
        <taxon>Zoopagomycota</taxon>
        <taxon>Entomophthoromycotina</taxon>
        <taxon>Entomophthoromycetes</taxon>
        <taxon>Entomophthorales</taxon>
        <taxon>Ancylistaceae</taxon>
        <taxon>Conidiobolus</taxon>
    </lineage>
</organism>
<keyword evidence="3 6" id="KW-0547">Nucleotide-binding</keyword>
<dbReference type="InterPro" id="IPR030228">
    <property type="entry name" value="Gpn3"/>
</dbReference>
<evidence type="ECO:0000313" key="8">
    <source>
        <dbReference type="Proteomes" id="UP000070444"/>
    </source>
</evidence>